<sequence>MLLQLDQLVLDEIGKMLPAKDLIRLSITCKALREFYNKETYYQALMAKQFWIDRKFFRYQDDLRFVLNNVPSRLHSIEQFGQKKIRYVAFSHDGSMMALFANGCRIWVFREDEEILHSYLSRKRGWDKVISMEFSPDDGHLLVTGSKEELVAMARGNEALIYKLGEDYATLRSFINLDQGMFSTWFDNQNVMFTQNFGIRDRMRLFISTIDMAADILVYPVLTFDTRITGIMVAQHVSPRTRKITQIADQAQEEGKTLTEKLIEIGLESGVDVTNMQELRAILDQESQCMPCYRLHSHHDAVSQRECQCHCHHNTDRLLVFHGNDERVHVKVITERILERAKQAWRVRGENDEDIDQHRLFFPIALCNVFDTVDHVFRTGLSLAHSSMCFSPDHRYLYITGTRKAPRPRDPIMEIKPSCLDLETMVFKHVPDFTIRPWVEYEFCVRITANNDFVAIFTGQDVVIWSAFHRGNSAAVLPQFGAPVSAVALHPLTNQLVVTSETRIHYFQSAEMFQEDKMNENTEEDSSSGE</sequence>
<evidence type="ECO:0000313" key="2">
    <source>
        <dbReference type="Proteomes" id="UP000008281"/>
    </source>
</evidence>
<dbReference type="SUPFAM" id="SSF50978">
    <property type="entry name" value="WD40 repeat-like"/>
    <property type="match status" value="1"/>
</dbReference>
<dbReference type="STRING" id="31234.E3M9X0"/>
<dbReference type="AlphaFoldDB" id="E3M9X0"/>
<dbReference type="EMBL" id="DS268431">
    <property type="protein sequence ID" value="EFO96672.1"/>
    <property type="molecule type" value="Genomic_DNA"/>
</dbReference>
<dbReference type="OrthoDB" id="192402at2759"/>
<dbReference type="Proteomes" id="UP000008281">
    <property type="component" value="Unassembled WGS sequence"/>
</dbReference>
<protein>
    <submittedName>
        <fullName evidence="1">Uncharacterized protein</fullName>
    </submittedName>
</protein>
<dbReference type="KEGG" id="crq:GCK72_022299"/>
<accession>E3M9X0</accession>
<dbReference type="CTD" id="9809812"/>
<dbReference type="InterPro" id="IPR001810">
    <property type="entry name" value="F-box_dom"/>
</dbReference>
<dbReference type="InterPro" id="IPR015943">
    <property type="entry name" value="WD40/YVTN_repeat-like_dom_sf"/>
</dbReference>
<dbReference type="GeneID" id="9809812"/>
<reference evidence="1" key="1">
    <citation type="submission" date="2007-07" db="EMBL/GenBank/DDBJ databases">
        <title>PCAP assembly of the Caenorhabditis remanei genome.</title>
        <authorList>
            <consortium name="The Caenorhabditis remanei Sequencing Consortium"/>
            <person name="Wilson R.K."/>
        </authorList>
    </citation>
    <scope>NUCLEOTIDE SEQUENCE [LARGE SCALE GENOMIC DNA]</scope>
    <source>
        <strain evidence="1">PB4641</strain>
    </source>
</reference>
<organism evidence="2">
    <name type="scientific">Caenorhabditis remanei</name>
    <name type="common">Caenorhabditis vulgaris</name>
    <dbReference type="NCBI Taxonomy" id="31234"/>
    <lineage>
        <taxon>Eukaryota</taxon>
        <taxon>Metazoa</taxon>
        <taxon>Ecdysozoa</taxon>
        <taxon>Nematoda</taxon>
        <taxon>Chromadorea</taxon>
        <taxon>Rhabditida</taxon>
        <taxon>Rhabditina</taxon>
        <taxon>Rhabditomorpha</taxon>
        <taxon>Rhabditoidea</taxon>
        <taxon>Rhabditidae</taxon>
        <taxon>Peloderinae</taxon>
        <taxon>Caenorhabditis</taxon>
    </lineage>
</organism>
<dbReference type="HOGENOM" id="CLU_528102_0_0_1"/>
<dbReference type="Gene3D" id="2.130.10.10">
    <property type="entry name" value="YVTN repeat-like/Quinoprotein amine dehydrogenase"/>
    <property type="match status" value="1"/>
</dbReference>
<dbReference type="InterPro" id="IPR036322">
    <property type="entry name" value="WD40_repeat_dom_sf"/>
</dbReference>
<dbReference type="OMA" id="CYRLHSH"/>
<dbReference type="PANTHER" id="PTHR19851">
    <property type="entry name" value="OS02G0203500 PROTEIN"/>
    <property type="match status" value="1"/>
</dbReference>
<proteinExistence type="predicted"/>
<dbReference type="eggNOG" id="ENOG502TI15">
    <property type="taxonomic scope" value="Eukaryota"/>
</dbReference>
<evidence type="ECO:0000313" key="1">
    <source>
        <dbReference type="EMBL" id="EFO96672.1"/>
    </source>
</evidence>
<dbReference type="RefSeq" id="XP_003106832.2">
    <property type="nucleotide sequence ID" value="XM_003106784.2"/>
</dbReference>
<name>E3M9X0_CAERE</name>
<keyword evidence="2" id="KW-1185">Reference proteome</keyword>
<gene>
    <name evidence="1" type="ORF">CRE_17181</name>
</gene>
<dbReference type="PROSITE" id="PS50181">
    <property type="entry name" value="FBOX"/>
    <property type="match status" value="1"/>
</dbReference>
<dbReference type="PANTHER" id="PTHR19851:SF7">
    <property type="entry name" value="F-BOX DOMAIN-CONTAINING PROTEIN"/>
    <property type="match status" value="1"/>
</dbReference>